<accession>A0ABU7WH18</accession>
<sequence>MGQWSPVEMFCLLAGLVVWAVASVVSVRLVLAHRRVWPPETVEHGVVHPELPMHARLAALDALLAHGRIGGAEHAARRRDLMLESGARSRQNV</sequence>
<evidence type="ECO:0000313" key="2">
    <source>
        <dbReference type="Proteomes" id="UP001358324"/>
    </source>
</evidence>
<proteinExistence type="predicted"/>
<evidence type="ECO:0008006" key="3">
    <source>
        <dbReference type="Google" id="ProtNLM"/>
    </source>
</evidence>
<comment type="caution">
    <text evidence="1">The sequence shown here is derived from an EMBL/GenBank/DDBJ whole genome shotgun (WGS) entry which is preliminary data.</text>
</comment>
<name>A0ABU7WH18_9GAMM</name>
<gene>
    <name evidence="1" type="ORF">V3391_11825</name>
</gene>
<dbReference type="RefSeq" id="WP_332078599.1">
    <property type="nucleotide sequence ID" value="NZ_JAZHBM010000002.1"/>
</dbReference>
<organism evidence="1 2">
    <name type="scientific">Luteimonas flava</name>
    <dbReference type="NCBI Taxonomy" id="3115822"/>
    <lineage>
        <taxon>Bacteria</taxon>
        <taxon>Pseudomonadati</taxon>
        <taxon>Pseudomonadota</taxon>
        <taxon>Gammaproteobacteria</taxon>
        <taxon>Lysobacterales</taxon>
        <taxon>Lysobacteraceae</taxon>
        <taxon>Luteimonas</taxon>
    </lineage>
</organism>
<keyword evidence="2" id="KW-1185">Reference proteome</keyword>
<evidence type="ECO:0000313" key="1">
    <source>
        <dbReference type="EMBL" id="MEF3082895.1"/>
    </source>
</evidence>
<dbReference type="Proteomes" id="UP001358324">
    <property type="component" value="Unassembled WGS sequence"/>
</dbReference>
<dbReference type="EMBL" id="JAZHBM010000002">
    <property type="protein sequence ID" value="MEF3082895.1"/>
    <property type="molecule type" value="Genomic_DNA"/>
</dbReference>
<reference evidence="1 2" key="1">
    <citation type="submission" date="2024-01" db="EMBL/GenBank/DDBJ databases">
        <title>Novel species of the genus Luteimonas isolated from rivers.</title>
        <authorList>
            <person name="Lu H."/>
        </authorList>
    </citation>
    <scope>NUCLEOTIDE SEQUENCE [LARGE SCALE GENOMIC DNA]</scope>
    <source>
        <strain evidence="1 2">SMYT11W</strain>
    </source>
</reference>
<protein>
    <recommendedName>
        <fullName evidence="3">SHOCT domain-containing protein</fullName>
    </recommendedName>
</protein>